<protein>
    <submittedName>
        <fullName evidence="1">Uncharacterized protein</fullName>
    </submittedName>
</protein>
<dbReference type="OrthoDB" id="6508726at2759"/>
<comment type="caution">
    <text evidence="1">The sequence shown here is derived from an EMBL/GenBank/DDBJ whole genome shotgun (WGS) entry which is preliminary data.</text>
</comment>
<keyword evidence="2" id="KW-1185">Reference proteome</keyword>
<sequence>MSHQNIPDITVDKYEETVELQNNCRSFYLNRKKASEDFKQSLNEHSEKNVGIGKRTSLSTAMDKLREEMASLVDQDLSLMKQLMTLNETIEEIKTKRLYGVSKDSVAESIDGVDRRETNMPQNVHYTCALWFIKRTFKVVIVASRRFLIRTYSNIILMSNVLTVTSRRFVIRTLEI</sequence>
<dbReference type="EMBL" id="UYJE01002076">
    <property type="protein sequence ID" value="VDI07639.1"/>
    <property type="molecule type" value="Genomic_DNA"/>
</dbReference>
<reference evidence="1" key="1">
    <citation type="submission" date="2018-11" db="EMBL/GenBank/DDBJ databases">
        <authorList>
            <person name="Alioto T."/>
            <person name="Alioto T."/>
        </authorList>
    </citation>
    <scope>NUCLEOTIDE SEQUENCE</scope>
</reference>
<dbReference type="Pfam" id="PF14854">
    <property type="entry name" value="LURAP"/>
    <property type="match status" value="1"/>
</dbReference>
<evidence type="ECO:0000313" key="1">
    <source>
        <dbReference type="EMBL" id="VDI07639.1"/>
    </source>
</evidence>
<proteinExistence type="predicted"/>
<dbReference type="AlphaFoldDB" id="A0A8B6CQX4"/>
<accession>A0A8B6CQX4</accession>
<evidence type="ECO:0000313" key="2">
    <source>
        <dbReference type="Proteomes" id="UP000596742"/>
    </source>
</evidence>
<dbReference type="Proteomes" id="UP000596742">
    <property type="component" value="Unassembled WGS sequence"/>
</dbReference>
<name>A0A8B6CQX4_MYTGA</name>
<gene>
    <name evidence="1" type="ORF">MGAL_10B008300</name>
</gene>
<organism evidence="1 2">
    <name type="scientific">Mytilus galloprovincialis</name>
    <name type="common">Mediterranean mussel</name>
    <dbReference type="NCBI Taxonomy" id="29158"/>
    <lineage>
        <taxon>Eukaryota</taxon>
        <taxon>Metazoa</taxon>
        <taxon>Spiralia</taxon>
        <taxon>Lophotrochozoa</taxon>
        <taxon>Mollusca</taxon>
        <taxon>Bivalvia</taxon>
        <taxon>Autobranchia</taxon>
        <taxon>Pteriomorphia</taxon>
        <taxon>Mytilida</taxon>
        <taxon>Mytiloidea</taxon>
        <taxon>Mytilidae</taxon>
        <taxon>Mytilinae</taxon>
        <taxon>Mytilus</taxon>
    </lineage>
</organism>
<dbReference type="InterPro" id="IPR039499">
    <property type="entry name" value="LURA1/LRA25"/>
</dbReference>